<organism evidence="10 11">
    <name type="scientific">endosymbiont of Lamellibrachia luymesi</name>
    <dbReference type="NCBI Taxonomy" id="2200907"/>
    <lineage>
        <taxon>Bacteria</taxon>
        <taxon>Pseudomonadati</taxon>
        <taxon>Pseudomonadota</taxon>
        <taxon>Gammaproteobacteria</taxon>
        <taxon>sulfur-oxidizing symbionts</taxon>
    </lineage>
</organism>
<evidence type="ECO:0000313" key="10">
    <source>
        <dbReference type="EMBL" id="RDH88911.1"/>
    </source>
</evidence>
<dbReference type="Gene3D" id="3.30.70.20">
    <property type="match status" value="2"/>
</dbReference>
<dbReference type="InterPro" id="IPR017900">
    <property type="entry name" value="4Fe4S_Fe_S_CS"/>
</dbReference>
<evidence type="ECO:0000259" key="9">
    <source>
        <dbReference type="PROSITE" id="PS51379"/>
    </source>
</evidence>
<gene>
    <name evidence="10" type="ORF">DIZ79_13720</name>
</gene>
<feature type="domain" description="4Fe-4S ferredoxin-type" evidence="9">
    <location>
        <begin position="282"/>
        <end position="316"/>
    </location>
</feature>
<dbReference type="PANTHER" id="PTHR43498">
    <property type="entry name" value="FERREDOXIN:COB-COM HETERODISULFIDE REDUCTASE SUBUNIT A"/>
    <property type="match status" value="1"/>
</dbReference>
<evidence type="ECO:0000256" key="1">
    <source>
        <dbReference type="ARBA" id="ARBA00001974"/>
    </source>
</evidence>
<dbReference type="PANTHER" id="PTHR43498:SF1">
    <property type="entry name" value="COB--COM HETERODISULFIDE REDUCTASE IRON-SULFUR SUBUNIT A"/>
    <property type="match status" value="1"/>
</dbReference>
<comment type="cofactor">
    <cofactor evidence="1">
        <name>FAD</name>
        <dbReference type="ChEBI" id="CHEBI:57692"/>
    </cofactor>
</comment>
<dbReference type="EMBL" id="QFXD01000241">
    <property type="protein sequence ID" value="RDH88911.1"/>
    <property type="molecule type" value="Genomic_DNA"/>
</dbReference>
<reference evidence="10 11" key="1">
    <citation type="journal article" date="2018" name="ISME J.">
        <title>Endosymbiont genomes yield clues of tubeworm success.</title>
        <authorList>
            <person name="Li Y."/>
            <person name="Liles M.R."/>
            <person name="Halanych K.M."/>
        </authorList>
    </citation>
    <scope>NUCLEOTIDE SEQUENCE [LARGE SCALE GENOMIC DNA]</scope>
    <source>
        <strain evidence="10">A1422</strain>
    </source>
</reference>
<comment type="caution">
    <text evidence="10">The sequence shown here is derived from an EMBL/GenBank/DDBJ whole genome shotgun (WGS) entry which is preliminary data.</text>
</comment>
<dbReference type="SUPFAM" id="SSF51905">
    <property type="entry name" value="FAD/NAD(P)-binding domain"/>
    <property type="match status" value="1"/>
</dbReference>
<dbReference type="Pfam" id="PF12831">
    <property type="entry name" value="FAD_oxidored"/>
    <property type="match status" value="1"/>
</dbReference>
<evidence type="ECO:0000256" key="6">
    <source>
        <dbReference type="ARBA" id="ARBA00023002"/>
    </source>
</evidence>
<dbReference type="InterPro" id="IPR036188">
    <property type="entry name" value="FAD/NAD-bd_sf"/>
</dbReference>
<dbReference type="GO" id="GO:0016491">
    <property type="term" value="F:oxidoreductase activity"/>
    <property type="evidence" value="ECO:0007669"/>
    <property type="project" value="UniProtKB-KW"/>
</dbReference>
<keyword evidence="5" id="KW-0274">FAD</keyword>
<dbReference type="GO" id="GO:0046872">
    <property type="term" value="F:metal ion binding"/>
    <property type="evidence" value="ECO:0007669"/>
    <property type="project" value="UniProtKB-KW"/>
</dbReference>
<dbReference type="AlphaFoldDB" id="A0A370DUC9"/>
<feature type="domain" description="4Fe-4S ferredoxin-type" evidence="9">
    <location>
        <begin position="235"/>
        <end position="264"/>
    </location>
</feature>
<comment type="similarity">
    <text evidence="2">Belongs to the HdrA family.</text>
</comment>
<proteinExistence type="inferred from homology"/>
<dbReference type="InterPro" id="IPR017896">
    <property type="entry name" value="4Fe4S_Fe-S-bd"/>
</dbReference>
<dbReference type="SUPFAM" id="SSF54862">
    <property type="entry name" value="4Fe-4S ferredoxins"/>
    <property type="match status" value="1"/>
</dbReference>
<feature type="domain" description="4Fe-4S ferredoxin-type" evidence="9">
    <location>
        <begin position="576"/>
        <end position="605"/>
    </location>
</feature>
<dbReference type="Pfam" id="PF12838">
    <property type="entry name" value="Fer4_7"/>
    <property type="match status" value="1"/>
</dbReference>
<keyword evidence="7" id="KW-0408">Iron</keyword>
<dbReference type="PROSITE" id="PS51379">
    <property type="entry name" value="4FE4S_FER_2"/>
    <property type="match status" value="4"/>
</dbReference>
<dbReference type="GO" id="GO:0051539">
    <property type="term" value="F:4 iron, 4 sulfur cluster binding"/>
    <property type="evidence" value="ECO:0007669"/>
    <property type="project" value="UniProtKB-KW"/>
</dbReference>
<keyword evidence="4" id="KW-0479">Metal-binding</keyword>
<dbReference type="Gene3D" id="3.40.50.720">
    <property type="entry name" value="NAD(P)-binding Rossmann-like Domain"/>
    <property type="match status" value="1"/>
</dbReference>
<feature type="domain" description="4Fe-4S ferredoxin-type" evidence="9">
    <location>
        <begin position="606"/>
        <end position="634"/>
    </location>
</feature>
<evidence type="ECO:0000256" key="8">
    <source>
        <dbReference type="ARBA" id="ARBA00023014"/>
    </source>
</evidence>
<keyword evidence="5" id="KW-0285">Flavoprotein</keyword>
<protein>
    <submittedName>
        <fullName evidence="10">Disulfide reductase</fullName>
    </submittedName>
</protein>
<keyword evidence="8" id="KW-0411">Iron-sulfur</keyword>
<evidence type="ECO:0000313" key="11">
    <source>
        <dbReference type="Proteomes" id="UP000255508"/>
    </source>
</evidence>
<evidence type="ECO:0000256" key="5">
    <source>
        <dbReference type="ARBA" id="ARBA00022827"/>
    </source>
</evidence>
<dbReference type="Proteomes" id="UP000255508">
    <property type="component" value="Unassembled WGS sequence"/>
</dbReference>
<evidence type="ECO:0000256" key="4">
    <source>
        <dbReference type="ARBA" id="ARBA00022723"/>
    </source>
</evidence>
<evidence type="ECO:0000256" key="3">
    <source>
        <dbReference type="ARBA" id="ARBA00022485"/>
    </source>
</evidence>
<evidence type="ECO:0000256" key="2">
    <source>
        <dbReference type="ARBA" id="ARBA00006561"/>
    </source>
</evidence>
<evidence type="ECO:0000256" key="7">
    <source>
        <dbReference type="ARBA" id="ARBA00023004"/>
    </source>
</evidence>
<dbReference type="PROSITE" id="PS00198">
    <property type="entry name" value="4FE4S_FER_1"/>
    <property type="match status" value="2"/>
</dbReference>
<dbReference type="InterPro" id="IPR039650">
    <property type="entry name" value="HdrA-like"/>
</dbReference>
<sequence>MTKRTGVFVCHCGKNIAATVDVKKVAQELAKDDGVVFSEDYVYMCSDPGQTAAIDAIKDNDLNGMVISCCSPTLHEKTFRDASELGDLNAFQCEIANIREQCAWVHKDMDVATEKALKITRASVRRVQHNQALEPIGVPVTRRALVVGAGIAGIQAALDLTDAGLDVILVEKQATIGGNMLKLSETFPTLDCSQCILSPKMVSVSKNSKIKLMTESEVESISGFVGNFKVKIKKKAEFVDPELCKLCDDCTPVCPVAVPNEYDVGLTNRRAIHIPFAQAIPASFTLDEEACLGLDPVVCGKCEEVCDVGAIDYDKKPTVTEEEIGAIVVSTGFDLYGMEHMGEFGGGRYPDVLDGLQFERLCSASGATEGDILRPSDHKVPKEVVFIQCSGSRDPENHCAYCSKICCMYTAKHATLYKHHVPDGQAYIFYIDIRSGGKGYEEFVQRSMENDGVIYLRGRVSKVYEKDGKLKVMGVDTLAGRNVEIDADMVVLAQAMEPSKGTAEIAKILKIGRDKDGFLAEAHPKLKPVESVTAGIFLAGAAQGPKDIPETVSQAGAAASKVIALLSKDQLAHSPTVAKVRDPWCTGCEMCVDACPYDAIALADGKAHVNEVLCEGCGSCAGVCVRAAIDVKNVTQLQVHEMISAIMALWEEDSGVEPVESD</sequence>
<accession>A0A370DUC9</accession>
<keyword evidence="6" id="KW-0560">Oxidoreductase</keyword>
<keyword evidence="3" id="KW-0004">4Fe-4S</keyword>
<name>A0A370DUC9_9GAMM</name>